<dbReference type="OrthoDB" id="215285at2"/>
<dbReference type="InterPro" id="IPR001173">
    <property type="entry name" value="Glyco_trans_2-like"/>
</dbReference>
<organism evidence="3 4">
    <name type="scientific">Planctomicrobium piriforme</name>
    <dbReference type="NCBI Taxonomy" id="1576369"/>
    <lineage>
        <taxon>Bacteria</taxon>
        <taxon>Pseudomonadati</taxon>
        <taxon>Planctomycetota</taxon>
        <taxon>Planctomycetia</taxon>
        <taxon>Planctomycetales</taxon>
        <taxon>Planctomycetaceae</taxon>
        <taxon>Planctomicrobium</taxon>
    </lineage>
</organism>
<keyword evidence="3" id="KW-0808">Transferase</keyword>
<proteinExistence type="predicted"/>
<dbReference type="STRING" id="1576369.SAMN05421753_12421"/>
<protein>
    <submittedName>
        <fullName evidence="3">Glycosyl transferase family 2</fullName>
    </submittedName>
</protein>
<evidence type="ECO:0000313" key="3">
    <source>
        <dbReference type="EMBL" id="SFJ57686.1"/>
    </source>
</evidence>
<dbReference type="CDD" id="cd00761">
    <property type="entry name" value="Glyco_tranf_GTA_type"/>
    <property type="match status" value="1"/>
</dbReference>
<dbReference type="PANTHER" id="PTHR43685:SF2">
    <property type="entry name" value="GLYCOSYLTRANSFERASE 2-LIKE DOMAIN-CONTAINING PROTEIN"/>
    <property type="match status" value="1"/>
</dbReference>
<dbReference type="InterPro" id="IPR050834">
    <property type="entry name" value="Glycosyltransf_2"/>
</dbReference>
<keyword evidence="4" id="KW-1185">Reference proteome</keyword>
<evidence type="ECO:0000313" key="4">
    <source>
        <dbReference type="Proteomes" id="UP000199518"/>
    </source>
</evidence>
<evidence type="ECO:0000259" key="2">
    <source>
        <dbReference type="Pfam" id="PF00535"/>
    </source>
</evidence>
<gene>
    <name evidence="3" type="ORF">SAMN05421753_12421</name>
</gene>
<feature type="domain" description="Glycosyltransferase 2-like" evidence="2">
    <location>
        <begin position="5"/>
        <end position="128"/>
    </location>
</feature>
<accession>A0A1I3SJR1</accession>
<reference evidence="4" key="1">
    <citation type="submission" date="2016-10" db="EMBL/GenBank/DDBJ databases">
        <authorList>
            <person name="Varghese N."/>
            <person name="Submissions S."/>
        </authorList>
    </citation>
    <scope>NUCLEOTIDE SEQUENCE [LARGE SCALE GENOMIC DNA]</scope>
    <source>
        <strain evidence="4">DSM 26348</strain>
    </source>
</reference>
<dbReference type="AlphaFoldDB" id="A0A1I3SJR1"/>
<dbReference type="Proteomes" id="UP000199518">
    <property type="component" value="Unassembled WGS sequence"/>
</dbReference>
<sequence>MPFVSCVMPTYGRADYVAESVRMFLDQDYPSKELLILNDCPGQTFRGELPGVRIINADQRWSTLGDKRNAIIQQARGELIAVWDDDDVYLPWRLSQAVNRLRELNAAIYCPAEYWAYWGAADLHDNQARLDWIYHPLVVFQKSLWQAVGGYPPLSNAEDTALMRKFLDHLSIAWPQDPIRRYDRPMIMRGKSKYHHTSIGGGEHPPDTRTGEIRLVPCDIQDPILRDCRDRLLKEHRMTTQLRGTPPPDHLQRDRHSA</sequence>
<name>A0A1I3SJR1_9PLAN</name>
<dbReference type="Pfam" id="PF00535">
    <property type="entry name" value="Glycos_transf_2"/>
    <property type="match status" value="1"/>
</dbReference>
<dbReference type="PANTHER" id="PTHR43685">
    <property type="entry name" value="GLYCOSYLTRANSFERASE"/>
    <property type="match status" value="1"/>
</dbReference>
<dbReference type="GO" id="GO:0016740">
    <property type="term" value="F:transferase activity"/>
    <property type="evidence" value="ECO:0007669"/>
    <property type="project" value="UniProtKB-KW"/>
</dbReference>
<dbReference type="EMBL" id="FOQD01000024">
    <property type="protein sequence ID" value="SFJ57686.1"/>
    <property type="molecule type" value="Genomic_DNA"/>
</dbReference>
<dbReference type="SUPFAM" id="SSF53448">
    <property type="entry name" value="Nucleotide-diphospho-sugar transferases"/>
    <property type="match status" value="1"/>
</dbReference>
<evidence type="ECO:0000256" key="1">
    <source>
        <dbReference type="SAM" id="MobiDB-lite"/>
    </source>
</evidence>
<dbReference type="RefSeq" id="WP_092056656.1">
    <property type="nucleotide sequence ID" value="NZ_FOQD01000024.1"/>
</dbReference>
<dbReference type="Gene3D" id="3.90.550.10">
    <property type="entry name" value="Spore Coat Polysaccharide Biosynthesis Protein SpsA, Chain A"/>
    <property type="match status" value="1"/>
</dbReference>
<dbReference type="InterPro" id="IPR029044">
    <property type="entry name" value="Nucleotide-diphossugar_trans"/>
</dbReference>
<feature type="region of interest" description="Disordered" evidence="1">
    <location>
        <begin position="237"/>
        <end position="258"/>
    </location>
</feature>